<dbReference type="Gene3D" id="3.20.20.10">
    <property type="entry name" value="Alanine racemase"/>
    <property type="match status" value="1"/>
</dbReference>
<dbReference type="GO" id="GO:0008721">
    <property type="term" value="F:D-serine ammonia-lyase activity"/>
    <property type="evidence" value="ECO:0007669"/>
    <property type="project" value="TreeGrafter"/>
</dbReference>
<dbReference type="eggNOG" id="COG3616">
    <property type="taxonomic scope" value="Bacteria"/>
</dbReference>
<dbReference type="PANTHER" id="PTHR28004">
    <property type="entry name" value="ZGC:162816-RELATED"/>
    <property type="match status" value="1"/>
</dbReference>
<evidence type="ECO:0000313" key="5">
    <source>
        <dbReference type="Proteomes" id="UP000010798"/>
    </source>
</evidence>
<protein>
    <submittedName>
        <fullName evidence="4">Putative amino acid aldolase or racemase</fullName>
    </submittedName>
</protein>
<evidence type="ECO:0000313" key="4">
    <source>
        <dbReference type="EMBL" id="AGA25591.1"/>
    </source>
</evidence>
<dbReference type="HOGENOM" id="CLU_031639_1_0_0"/>
<keyword evidence="2" id="KW-0456">Lyase</keyword>
<dbReference type="InterPro" id="IPR026956">
    <property type="entry name" value="D-ser_dehydrat-like_dom"/>
</dbReference>
<dbReference type="Pfam" id="PF01168">
    <property type="entry name" value="Ala_racemase_N"/>
    <property type="match status" value="1"/>
</dbReference>
<dbReference type="RefSeq" id="WP_015244767.1">
    <property type="nucleotide sequence ID" value="NC_019892.1"/>
</dbReference>
<dbReference type="InterPro" id="IPR029066">
    <property type="entry name" value="PLP-binding_barrel"/>
</dbReference>
<proteinExistence type="inferred from homology"/>
<dbReference type="SMART" id="SM01119">
    <property type="entry name" value="D-ser_dehydrat"/>
    <property type="match status" value="1"/>
</dbReference>
<evidence type="ECO:0000256" key="1">
    <source>
        <dbReference type="ARBA" id="ARBA00005323"/>
    </source>
</evidence>
<accession>L0DAB1</accession>
<dbReference type="Pfam" id="PF14031">
    <property type="entry name" value="D-ser_dehydrat"/>
    <property type="match status" value="1"/>
</dbReference>
<dbReference type="OrthoDB" id="9788869at2"/>
<dbReference type="AlphaFoldDB" id="L0DAB1"/>
<dbReference type="InterPro" id="IPR051466">
    <property type="entry name" value="D-amino_acid_metab_enzyme"/>
</dbReference>
<dbReference type="STRING" id="886293.Sinac_1200"/>
<dbReference type="CDD" id="cd06821">
    <property type="entry name" value="PLPDE_III_D-TA"/>
    <property type="match status" value="1"/>
</dbReference>
<keyword evidence="5" id="KW-1185">Reference proteome</keyword>
<sequence>MDSRYPLNDTSRLLSPSLLIFRTILERNLEAMIALAGGADRLRPHVKTHKMAEIVRLAERKGIHKHKCATIAEAEMVAQAGGTDVLLGYPIVGPNIDRLARLIRGFPETLFRVLVDHPDSARALSSGLEGLAKPLSVLIDLEVGMGRTGIEPGASAEELALLIEGLPNLVLDGLHAYDGHIQEADLDERKRAAAPGVEKTLRLQERLRQRGIAVPLLVLGGTPTFPVHAALDRPGVECSPGTCTLHDNGYATKFPDLPFVPAAVLLTRVVSHPRPGRLCLDLGHKAVAADPVGARLALLDIPEATLGGQSEEHLVVETPHADQFPPGTVVLAIPTHICPTCALHRRVYVIEEGELVDEWDVTARDRSIGF</sequence>
<dbReference type="PANTHER" id="PTHR28004:SF2">
    <property type="entry name" value="D-SERINE DEHYDRATASE"/>
    <property type="match status" value="1"/>
</dbReference>
<dbReference type="Gene3D" id="2.40.37.20">
    <property type="entry name" value="D-serine dehydratase-like domain"/>
    <property type="match status" value="1"/>
</dbReference>
<dbReference type="InterPro" id="IPR042208">
    <property type="entry name" value="D-ser_dehydrat-like_sf"/>
</dbReference>
<evidence type="ECO:0000256" key="2">
    <source>
        <dbReference type="ARBA" id="ARBA00023239"/>
    </source>
</evidence>
<dbReference type="EMBL" id="CP003364">
    <property type="protein sequence ID" value="AGA25591.1"/>
    <property type="molecule type" value="Genomic_DNA"/>
</dbReference>
<dbReference type="Proteomes" id="UP000010798">
    <property type="component" value="Chromosome"/>
</dbReference>
<dbReference type="GO" id="GO:0036088">
    <property type="term" value="P:D-serine catabolic process"/>
    <property type="evidence" value="ECO:0007669"/>
    <property type="project" value="TreeGrafter"/>
</dbReference>
<dbReference type="KEGG" id="saci:Sinac_1200"/>
<comment type="similarity">
    <text evidence="1">Belongs to the DSD1 family.</text>
</comment>
<feature type="domain" description="D-serine dehydratase-like" evidence="3">
    <location>
        <begin position="262"/>
        <end position="351"/>
    </location>
</feature>
<reference evidence="4 5" key="1">
    <citation type="submission" date="2012-02" db="EMBL/GenBank/DDBJ databases">
        <title>Complete sequence of chromosome of Singulisphaera acidiphila DSM 18658.</title>
        <authorList>
            <consortium name="US DOE Joint Genome Institute (JGI-PGF)"/>
            <person name="Lucas S."/>
            <person name="Copeland A."/>
            <person name="Lapidus A."/>
            <person name="Glavina del Rio T."/>
            <person name="Dalin E."/>
            <person name="Tice H."/>
            <person name="Bruce D."/>
            <person name="Goodwin L."/>
            <person name="Pitluck S."/>
            <person name="Peters L."/>
            <person name="Ovchinnikova G."/>
            <person name="Chertkov O."/>
            <person name="Kyrpides N."/>
            <person name="Mavromatis K."/>
            <person name="Ivanova N."/>
            <person name="Brettin T."/>
            <person name="Detter J.C."/>
            <person name="Han C."/>
            <person name="Larimer F."/>
            <person name="Land M."/>
            <person name="Hauser L."/>
            <person name="Markowitz V."/>
            <person name="Cheng J.-F."/>
            <person name="Hugenholtz P."/>
            <person name="Woyke T."/>
            <person name="Wu D."/>
            <person name="Tindall B."/>
            <person name="Pomrenke H."/>
            <person name="Brambilla E."/>
            <person name="Klenk H.-P."/>
            <person name="Eisen J.A."/>
        </authorList>
    </citation>
    <scope>NUCLEOTIDE SEQUENCE [LARGE SCALE GENOMIC DNA]</scope>
    <source>
        <strain evidence="5">ATCC BAA-1392 / DSM 18658 / VKM B-2454 / MOB10</strain>
    </source>
</reference>
<gene>
    <name evidence="4" type="ordered locus">Sinac_1200</name>
</gene>
<dbReference type="SUPFAM" id="SSF51419">
    <property type="entry name" value="PLP-binding barrel"/>
    <property type="match status" value="1"/>
</dbReference>
<name>L0DAB1_SINAD</name>
<organism evidence="4 5">
    <name type="scientific">Singulisphaera acidiphila (strain ATCC BAA-1392 / DSM 18658 / VKM B-2454 / MOB10)</name>
    <dbReference type="NCBI Taxonomy" id="886293"/>
    <lineage>
        <taxon>Bacteria</taxon>
        <taxon>Pseudomonadati</taxon>
        <taxon>Planctomycetota</taxon>
        <taxon>Planctomycetia</taxon>
        <taxon>Isosphaerales</taxon>
        <taxon>Isosphaeraceae</taxon>
        <taxon>Singulisphaera</taxon>
    </lineage>
</organism>
<evidence type="ECO:0000259" key="3">
    <source>
        <dbReference type="SMART" id="SM01119"/>
    </source>
</evidence>
<dbReference type="InterPro" id="IPR001608">
    <property type="entry name" value="Ala_racemase_N"/>
</dbReference>